<dbReference type="PROSITE" id="PS50943">
    <property type="entry name" value="HTH_CROC1"/>
    <property type="match status" value="1"/>
</dbReference>
<dbReference type="Pfam" id="PF13239">
    <property type="entry name" value="2TM"/>
    <property type="match status" value="1"/>
</dbReference>
<evidence type="ECO:0000256" key="4">
    <source>
        <dbReference type="SAM" id="Phobius"/>
    </source>
</evidence>
<dbReference type="PANTHER" id="PTHR46797">
    <property type="entry name" value="HTH-TYPE TRANSCRIPTIONAL REGULATOR"/>
    <property type="match status" value="1"/>
</dbReference>
<dbReference type="Proteomes" id="UP001255601">
    <property type="component" value="Unassembled WGS sequence"/>
</dbReference>
<dbReference type="SUPFAM" id="SSF47413">
    <property type="entry name" value="lambda repressor-like DNA-binding domains"/>
    <property type="match status" value="1"/>
</dbReference>
<evidence type="ECO:0000256" key="2">
    <source>
        <dbReference type="ARBA" id="ARBA00023125"/>
    </source>
</evidence>
<proteinExistence type="predicted"/>
<dbReference type="GO" id="GO:0005829">
    <property type="term" value="C:cytosol"/>
    <property type="evidence" value="ECO:0007669"/>
    <property type="project" value="TreeGrafter"/>
</dbReference>
<organism evidence="6 7">
    <name type="scientific">Agrobacterium larrymoorei</name>
    <dbReference type="NCBI Taxonomy" id="160699"/>
    <lineage>
        <taxon>Bacteria</taxon>
        <taxon>Pseudomonadati</taxon>
        <taxon>Pseudomonadota</taxon>
        <taxon>Alphaproteobacteria</taxon>
        <taxon>Hyphomicrobiales</taxon>
        <taxon>Rhizobiaceae</taxon>
        <taxon>Rhizobium/Agrobacterium group</taxon>
        <taxon>Agrobacterium</taxon>
    </lineage>
</organism>
<dbReference type="PANTHER" id="PTHR46797:SF23">
    <property type="entry name" value="HTH-TYPE TRANSCRIPTIONAL REGULATOR SUTR"/>
    <property type="match status" value="1"/>
</dbReference>
<evidence type="ECO:0000256" key="1">
    <source>
        <dbReference type="ARBA" id="ARBA00023015"/>
    </source>
</evidence>
<feature type="domain" description="HTH cro/C1-type" evidence="5">
    <location>
        <begin position="3"/>
        <end position="56"/>
    </location>
</feature>
<dbReference type="RefSeq" id="WP_309771656.1">
    <property type="nucleotide sequence ID" value="NZ_JAVIZC010000003.1"/>
</dbReference>
<keyword evidence="1" id="KW-0805">Transcription regulation</keyword>
<comment type="caution">
    <text evidence="6">The sequence shown here is derived from an EMBL/GenBank/DDBJ whole genome shotgun (WGS) entry which is preliminary data.</text>
</comment>
<dbReference type="EMBL" id="JAVIZC010000003">
    <property type="protein sequence ID" value="MDR6103187.1"/>
    <property type="molecule type" value="Genomic_DNA"/>
</dbReference>
<evidence type="ECO:0000256" key="3">
    <source>
        <dbReference type="ARBA" id="ARBA00023163"/>
    </source>
</evidence>
<dbReference type="GO" id="GO:0003700">
    <property type="term" value="F:DNA-binding transcription factor activity"/>
    <property type="evidence" value="ECO:0007669"/>
    <property type="project" value="TreeGrafter"/>
</dbReference>
<keyword evidence="4" id="KW-0812">Transmembrane</keyword>
<dbReference type="SMART" id="SM00530">
    <property type="entry name" value="HTH_XRE"/>
    <property type="match status" value="1"/>
</dbReference>
<dbReference type="Gene3D" id="1.10.260.40">
    <property type="entry name" value="lambda repressor-like DNA-binding domains"/>
    <property type="match status" value="1"/>
</dbReference>
<keyword evidence="2" id="KW-0238">DNA-binding</keyword>
<keyword evidence="4" id="KW-1133">Transmembrane helix</keyword>
<dbReference type="GO" id="GO:0003677">
    <property type="term" value="F:DNA binding"/>
    <property type="evidence" value="ECO:0007669"/>
    <property type="project" value="UniProtKB-KW"/>
</dbReference>
<dbReference type="InterPro" id="IPR010982">
    <property type="entry name" value="Lambda_DNA-bd_dom_sf"/>
</dbReference>
<dbReference type="InterPro" id="IPR001387">
    <property type="entry name" value="Cro/C1-type_HTH"/>
</dbReference>
<keyword evidence="4" id="KW-0472">Membrane</keyword>
<sequence length="159" mass="18057">MLVQKLRLQRGWSQEQLATVSGLSARTIQRIERGQSASLETLATLASVFEIDVSQLTVEKETDMQSIAVDSREAEEAIAFERVRKIKKFYLHVAQYVLVIAMLVVINLVTSPHYFWAIWPALGWGVALAMNGMTTFDLVPFLNAAWERKKVEDYLGRKL</sequence>
<accession>A0AAJ2BE59</accession>
<keyword evidence="3" id="KW-0804">Transcription</keyword>
<evidence type="ECO:0000313" key="7">
    <source>
        <dbReference type="Proteomes" id="UP001255601"/>
    </source>
</evidence>
<dbReference type="Pfam" id="PF01381">
    <property type="entry name" value="HTH_3"/>
    <property type="match status" value="1"/>
</dbReference>
<reference evidence="6" key="1">
    <citation type="submission" date="2023-08" db="EMBL/GenBank/DDBJ databases">
        <title>Functional and genomic diversity of the sorghum phyllosphere microbiome.</title>
        <authorList>
            <person name="Shade A."/>
        </authorList>
    </citation>
    <scope>NUCLEOTIDE SEQUENCE</scope>
    <source>
        <strain evidence="6">SORGH_AS_0974</strain>
    </source>
</reference>
<dbReference type="AlphaFoldDB" id="A0AAJ2BE59"/>
<name>A0AAJ2BE59_9HYPH</name>
<protein>
    <submittedName>
        <fullName evidence="6">Transcriptional regulator with XRE-family HTH domain</fullName>
    </submittedName>
</protein>
<feature type="transmembrane region" description="Helical" evidence="4">
    <location>
        <begin position="121"/>
        <end position="142"/>
    </location>
</feature>
<dbReference type="CDD" id="cd00093">
    <property type="entry name" value="HTH_XRE"/>
    <property type="match status" value="1"/>
</dbReference>
<dbReference type="InterPro" id="IPR025698">
    <property type="entry name" value="2TM_dom"/>
</dbReference>
<feature type="transmembrane region" description="Helical" evidence="4">
    <location>
        <begin position="89"/>
        <end position="109"/>
    </location>
</feature>
<evidence type="ECO:0000313" key="6">
    <source>
        <dbReference type="EMBL" id="MDR6103187.1"/>
    </source>
</evidence>
<dbReference type="InterPro" id="IPR050807">
    <property type="entry name" value="TransReg_Diox_bact_type"/>
</dbReference>
<gene>
    <name evidence="6" type="ORF">QE369_003384</name>
</gene>
<evidence type="ECO:0000259" key="5">
    <source>
        <dbReference type="PROSITE" id="PS50943"/>
    </source>
</evidence>